<proteinExistence type="inferred from homology"/>
<dbReference type="PROSITE" id="PS51565">
    <property type="entry name" value="SAM_MT85_SETD3"/>
    <property type="match status" value="1"/>
</dbReference>
<protein>
    <recommendedName>
        <fullName evidence="4">protein-histidine N-methyltransferase</fullName>
        <ecNumber evidence="4">2.1.1.85</ecNumber>
    </recommendedName>
</protein>
<dbReference type="EMBL" id="CAJFCJ010000014">
    <property type="protein sequence ID" value="CAD5121413.1"/>
    <property type="molecule type" value="Genomic_DNA"/>
</dbReference>
<dbReference type="PANTHER" id="PTHR13271:SF47">
    <property type="entry name" value="ACTIN-HISTIDINE N-METHYLTRANSFERASE"/>
    <property type="match status" value="1"/>
</dbReference>
<dbReference type="InterPro" id="IPR025785">
    <property type="entry name" value="SETD3"/>
</dbReference>
<keyword evidence="1 4" id="KW-0489">Methyltransferase</keyword>
<evidence type="ECO:0000256" key="3">
    <source>
        <dbReference type="ARBA" id="ARBA00022691"/>
    </source>
</evidence>
<dbReference type="GO" id="GO:0016279">
    <property type="term" value="F:protein-lysine N-methyltransferase activity"/>
    <property type="evidence" value="ECO:0007669"/>
    <property type="project" value="TreeGrafter"/>
</dbReference>
<evidence type="ECO:0000259" key="5">
    <source>
        <dbReference type="Pfam" id="PF09273"/>
    </source>
</evidence>
<dbReference type="EC" id="2.1.1.85" evidence="4"/>
<sequence length="483" mass="55532">MGKKTRRIQSISERRGLQDELLRITAMQEGVTSAKLEWQAHEQTRSLVDKIRNLEATFERPTTPRKERMEALLEWAKDSLKIDVSSIKIEENEKKGFGFVASRDMAENEVILTIPDNYFLKLPRNGPVAKFISQDKMLIFMPNVALAVYLLSEYFNKKSFWKVYFDALPDSFDTVLYWSDEELKRLKGSVAFGEAIKLYRNIARQYAYLSKVLQAYGDPQLPLISYDQYRWAVSVIMTRQNALNPEAFNTALVPLWDNCNHEVNAVASTDYVIAKEKMDHGYAECHLTQAVKAGNPITINYGKKRILQDLLLHCGFVPEITNALENPIRIKLGISTADRLYAKRLKLLALFGLEASCSYEISCDLPEKSLLYVFIRVFHMDEATIEKWLESDNYSVISMLEDSPAGEEIERKAWNLLKERLSLILASYTTTKDEDMAAAKSDQNRLAFATRLKTAEKCVLQRLKEICIEYIERLDKEIPSLEK</sequence>
<dbReference type="InterPro" id="IPR050600">
    <property type="entry name" value="SETD3_SETD6_MTase"/>
</dbReference>
<evidence type="ECO:0000313" key="7">
    <source>
        <dbReference type="Proteomes" id="UP000549394"/>
    </source>
</evidence>
<evidence type="ECO:0000256" key="1">
    <source>
        <dbReference type="ARBA" id="ARBA00022603"/>
    </source>
</evidence>
<comment type="catalytic activity">
    <reaction evidence="4">
        <text>L-histidyl-[protein] + S-adenosyl-L-methionine = N(tele)-methyl-L-histidyl-[protein] + S-adenosyl-L-homocysteine + H(+)</text>
        <dbReference type="Rhea" id="RHEA:19369"/>
        <dbReference type="Rhea" id="RHEA-COMP:9745"/>
        <dbReference type="Rhea" id="RHEA-COMP:11600"/>
        <dbReference type="ChEBI" id="CHEBI:15378"/>
        <dbReference type="ChEBI" id="CHEBI:16367"/>
        <dbReference type="ChEBI" id="CHEBI:29979"/>
        <dbReference type="ChEBI" id="CHEBI:57856"/>
        <dbReference type="ChEBI" id="CHEBI:59789"/>
        <dbReference type="EC" id="2.1.1.85"/>
    </reaction>
</comment>
<dbReference type="Pfam" id="PF09273">
    <property type="entry name" value="Rubis-subs-bind"/>
    <property type="match status" value="1"/>
</dbReference>
<dbReference type="PANTHER" id="PTHR13271">
    <property type="entry name" value="UNCHARACTERIZED PUTATIVE METHYLTRANSFERASE"/>
    <property type="match status" value="1"/>
</dbReference>
<comment type="caution">
    <text evidence="6">The sequence shown here is derived from an EMBL/GenBank/DDBJ whole genome shotgun (WGS) entry which is preliminary data.</text>
</comment>
<dbReference type="AlphaFoldDB" id="A0A7I8VZT3"/>
<dbReference type="Proteomes" id="UP000549394">
    <property type="component" value="Unassembled WGS sequence"/>
</dbReference>
<dbReference type="InterPro" id="IPR036464">
    <property type="entry name" value="Rubisco_LSMT_subst-bd_sf"/>
</dbReference>
<dbReference type="InterPro" id="IPR044428">
    <property type="entry name" value="SETD3_SET"/>
</dbReference>
<evidence type="ECO:0000256" key="2">
    <source>
        <dbReference type="ARBA" id="ARBA00022679"/>
    </source>
</evidence>
<dbReference type="Gene3D" id="3.90.1410.10">
    <property type="entry name" value="set domain protein methyltransferase, domain 1"/>
    <property type="match status" value="1"/>
</dbReference>
<organism evidence="6 7">
    <name type="scientific">Dimorphilus gyrociliatus</name>
    <dbReference type="NCBI Taxonomy" id="2664684"/>
    <lineage>
        <taxon>Eukaryota</taxon>
        <taxon>Metazoa</taxon>
        <taxon>Spiralia</taxon>
        <taxon>Lophotrochozoa</taxon>
        <taxon>Annelida</taxon>
        <taxon>Polychaeta</taxon>
        <taxon>Polychaeta incertae sedis</taxon>
        <taxon>Dinophilidae</taxon>
        <taxon>Dimorphilus</taxon>
    </lineage>
</organism>
<dbReference type="GO" id="GO:0032259">
    <property type="term" value="P:methylation"/>
    <property type="evidence" value="ECO:0007669"/>
    <property type="project" value="UniProtKB-KW"/>
</dbReference>
<gene>
    <name evidence="6" type="ORF">DGYR_LOCUS9371</name>
</gene>
<evidence type="ECO:0000256" key="4">
    <source>
        <dbReference type="PROSITE-ProRule" id="PRU00898"/>
    </source>
</evidence>
<dbReference type="SUPFAM" id="SSF81822">
    <property type="entry name" value="RuBisCo LSMT C-terminal, substrate-binding domain"/>
    <property type="match status" value="1"/>
</dbReference>
<feature type="domain" description="Rubisco LSMT substrate-binding" evidence="5">
    <location>
        <begin position="336"/>
        <end position="460"/>
    </location>
</feature>
<keyword evidence="2 4" id="KW-0808">Transferase</keyword>
<keyword evidence="3 4" id="KW-0949">S-adenosyl-L-methionine</keyword>
<dbReference type="Gene3D" id="3.90.1420.10">
    <property type="entry name" value="Rubisco LSMT, substrate-binding domain"/>
    <property type="match status" value="1"/>
</dbReference>
<evidence type="ECO:0000313" key="6">
    <source>
        <dbReference type="EMBL" id="CAD5121413.1"/>
    </source>
</evidence>
<dbReference type="InterPro" id="IPR015353">
    <property type="entry name" value="Rubisco_LSMT_subst-bd"/>
</dbReference>
<dbReference type="CDD" id="cd19176">
    <property type="entry name" value="SET_SETD3"/>
    <property type="match status" value="1"/>
</dbReference>
<comment type="similarity">
    <text evidence="4">Belongs to the class V-like SAM-binding methyltransferase superfamily. SETD3 actin-histidine methyltransferase family.</text>
</comment>
<keyword evidence="7" id="KW-1185">Reference proteome</keyword>
<dbReference type="OrthoDB" id="441812at2759"/>
<dbReference type="InterPro" id="IPR046341">
    <property type="entry name" value="SET_dom_sf"/>
</dbReference>
<accession>A0A7I8VZT3</accession>
<name>A0A7I8VZT3_9ANNE</name>
<dbReference type="SUPFAM" id="SSF82199">
    <property type="entry name" value="SET domain"/>
    <property type="match status" value="1"/>
</dbReference>
<dbReference type="GO" id="GO:0018064">
    <property type="term" value="F:protein-L-histidine N-tele-methyltransferase activity"/>
    <property type="evidence" value="ECO:0007669"/>
    <property type="project" value="UniProtKB-EC"/>
</dbReference>
<reference evidence="6 7" key="1">
    <citation type="submission" date="2020-08" db="EMBL/GenBank/DDBJ databases">
        <authorList>
            <person name="Hejnol A."/>
        </authorList>
    </citation>
    <scope>NUCLEOTIDE SEQUENCE [LARGE SCALE GENOMIC DNA]</scope>
</reference>